<sequence length="211" mass="24029">MSNFLNLVLIGVAIIGGAHVASALPAAKECALQDIYFAMSCANQMREFGSKVNQLDANDQGELKEFKKSCGSLDNCFKNMCKPFLEDEEITTAFNMAKTYCGVINYVNVDFKKCGDKLDAAKSTCFDNWDPFLDEDDLKDKKKIEENCKNFFGKDQCMKKEISAQCGQKDWESFRDVSFLNGYGKQKLHFQHFIKIDEDIMKQCNLKKMFT</sequence>
<dbReference type="InterPro" id="IPR016638">
    <property type="entry name" value="UPF0376"/>
</dbReference>
<dbReference type="PIRSF" id="PIRSF015697">
    <property type="entry name" value="UCP015697"/>
    <property type="match status" value="1"/>
</dbReference>
<dbReference type="HOGENOM" id="CLU_078890_1_0_1"/>
<proteinExistence type="predicted"/>
<feature type="domain" description="T20D4.11-like" evidence="2">
    <location>
        <begin position="30"/>
        <end position="176"/>
    </location>
</feature>
<feature type="chain" id="PRO_5002729287" evidence="1">
    <location>
        <begin position="24"/>
        <end position="211"/>
    </location>
</feature>
<dbReference type="eggNOG" id="ENOG502TI9I">
    <property type="taxonomic scope" value="Eukaryota"/>
</dbReference>
<evidence type="ECO:0000313" key="3">
    <source>
        <dbReference type="EMBL" id="CAP22142.2"/>
    </source>
</evidence>
<organism evidence="3 4">
    <name type="scientific">Caenorhabditis briggsae</name>
    <dbReference type="NCBI Taxonomy" id="6238"/>
    <lineage>
        <taxon>Eukaryota</taxon>
        <taxon>Metazoa</taxon>
        <taxon>Ecdysozoa</taxon>
        <taxon>Nematoda</taxon>
        <taxon>Chromadorea</taxon>
        <taxon>Rhabditida</taxon>
        <taxon>Rhabditina</taxon>
        <taxon>Rhabditomorpha</taxon>
        <taxon>Rhabditoidea</taxon>
        <taxon>Rhabditidae</taxon>
        <taxon>Peloderinae</taxon>
        <taxon>Caenorhabditis</taxon>
    </lineage>
</organism>
<gene>
    <name evidence="3 5" type="ORF">CBG00781</name>
    <name evidence="3" type="ORF">CBG_00781</name>
</gene>
<reference evidence="3 4" key="1">
    <citation type="journal article" date="2003" name="PLoS Biol.">
        <title>The genome sequence of Caenorhabditis briggsae: a platform for comparative genomics.</title>
        <authorList>
            <person name="Stein L.D."/>
            <person name="Bao Z."/>
            <person name="Blasiar D."/>
            <person name="Blumenthal T."/>
            <person name="Brent M.R."/>
            <person name="Chen N."/>
            <person name="Chinwalla A."/>
            <person name="Clarke L."/>
            <person name="Clee C."/>
            <person name="Coghlan A."/>
            <person name="Coulson A."/>
            <person name="D'Eustachio P."/>
            <person name="Fitch D.H."/>
            <person name="Fulton L.A."/>
            <person name="Fulton R.E."/>
            <person name="Griffiths-Jones S."/>
            <person name="Harris T.W."/>
            <person name="Hillier L.W."/>
            <person name="Kamath R."/>
            <person name="Kuwabara P.E."/>
            <person name="Mardis E.R."/>
            <person name="Marra M.A."/>
            <person name="Miner T.L."/>
            <person name="Minx P."/>
            <person name="Mullikin J.C."/>
            <person name="Plumb R.W."/>
            <person name="Rogers J."/>
            <person name="Schein J.E."/>
            <person name="Sohrmann M."/>
            <person name="Spieth J."/>
            <person name="Stajich J.E."/>
            <person name="Wei C."/>
            <person name="Willey D."/>
            <person name="Wilson R.K."/>
            <person name="Durbin R."/>
            <person name="Waterston R.H."/>
        </authorList>
    </citation>
    <scope>NUCLEOTIDE SEQUENCE [LARGE SCALE GENOMIC DNA]</scope>
    <source>
        <strain evidence="3 4">AF16</strain>
    </source>
</reference>
<dbReference type="InterPro" id="IPR002542">
    <property type="entry name" value="T20D4.11-like_dom"/>
</dbReference>
<dbReference type="Proteomes" id="UP000008549">
    <property type="component" value="Unassembled WGS sequence"/>
</dbReference>
<dbReference type="RefSeq" id="XP_045091661.1">
    <property type="nucleotide sequence ID" value="XM_045236627.1"/>
</dbReference>
<protein>
    <submittedName>
        <fullName evidence="3">Protein CBG00781</fullName>
    </submittedName>
</protein>
<dbReference type="OMA" id="MKQCNLK"/>
<dbReference type="PANTHER" id="PTHR21453:SF28">
    <property type="entry name" value="DUF19 DOMAIN-CONTAINING PROTEIN-RELATED"/>
    <property type="match status" value="1"/>
</dbReference>
<keyword evidence="4" id="KW-1185">Reference proteome</keyword>
<keyword evidence="1" id="KW-0732">Signal</keyword>
<dbReference type="WormBase" id="CBG00781">
    <property type="protein sequence ID" value="CBP13894"/>
    <property type="gene ID" value="WBGene00024117"/>
</dbReference>
<evidence type="ECO:0000256" key="1">
    <source>
        <dbReference type="SAM" id="SignalP"/>
    </source>
</evidence>
<evidence type="ECO:0000259" key="2">
    <source>
        <dbReference type="Pfam" id="PF01579"/>
    </source>
</evidence>
<name>A8WNT6_CAEBR</name>
<dbReference type="CTD" id="8577384"/>
<dbReference type="EMBL" id="HE600931">
    <property type="protein sequence ID" value="CAP22142.2"/>
    <property type="molecule type" value="Genomic_DNA"/>
</dbReference>
<dbReference type="InParanoid" id="A8WNT6"/>
<feature type="signal peptide" evidence="1">
    <location>
        <begin position="1"/>
        <end position="23"/>
    </location>
</feature>
<dbReference type="GeneID" id="8577384"/>
<evidence type="ECO:0000313" key="4">
    <source>
        <dbReference type="Proteomes" id="UP000008549"/>
    </source>
</evidence>
<dbReference type="PANTHER" id="PTHR21453">
    <property type="entry name" value="DUF19 DOMAIN-CONTAINING PROTEIN-RELATED-RELATED"/>
    <property type="match status" value="1"/>
</dbReference>
<reference evidence="3 4" key="2">
    <citation type="journal article" date="2011" name="PLoS Genet.">
        <title>Caenorhabditis briggsae recombinant inbred line genotypes reveal inter-strain incompatibility and the evolution of recombination.</title>
        <authorList>
            <person name="Ross J.A."/>
            <person name="Koboldt D.C."/>
            <person name="Staisch J.E."/>
            <person name="Chamberlin H.M."/>
            <person name="Gupta B.P."/>
            <person name="Miller R.D."/>
            <person name="Baird S.E."/>
            <person name="Haag E.S."/>
        </authorList>
    </citation>
    <scope>NUCLEOTIDE SEQUENCE [LARGE SCALE GENOMIC DNA]</scope>
    <source>
        <strain evidence="3 4">AF16</strain>
    </source>
</reference>
<dbReference type="KEGG" id="cbr:CBG_00781"/>
<accession>A8WNT6</accession>
<dbReference type="Pfam" id="PF01579">
    <property type="entry name" value="DUF19"/>
    <property type="match status" value="1"/>
</dbReference>
<evidence type="ECO:0000313" key="5">
    <source>
        <dbReference type="WormBase" id="CBG00781"/>
    </source>
</evidence>
<dbReference type="AlphaFoldDB" id="A8WNT6"/>